<keyword evidence="4" id="KW-0732">Signal</keyword>
<dbReference type="SUPFAM" id="SSF50911">
    <property type="entry name" value="Mannose 6-phosphate receptor domain"/>
    <property type="match status" value="4"/>
</dbReference>
<dbReference type="EMBL" id="NCKV01007343">
    <property type="protein sequence ID" value="RWS23010.1"/>
    <property type="molecule type" value="Genomic_DNA"/>
</dbReference>
<organism evidence="9 10">
    <name type="scientific">Leptotrombidium deliense</name>
    <dbReference type="NCBI Taxonomy" id="299467"/>
    <lineage>
        <taxon>Eukaryota</taxon>
        <taxon>Metazoa</taxon>
        <taxon>Ecdysozoa</taxon>
        <taxon>Arthropoda</taxon>
        <taxon>Chelicerata</taxon>
        <taxon>Arachnida</taxon>
        <taxon>Acari</taxon>
        <taxon>Acariformes</taxon>
        <taxon>Trombidiformes</taxon>
        <taxon>Prostigmata</taxon>
        <taxon>Anystina</taxon>
        <taxon>Parasitengona</taxon>
        <taxon>Trombiculoidea</taxon>
        <taxon>Trombiculidae</taxon>
        <taxon>Leptotrombidium</taxon>
    </lineage>
</organism>
<keyword evidence="10" id="KW-1185">Reference proteome</keyword>
<feature type="domain" description="MRH" evidence="8">
    <location>
        <begin position="351"/>
        <end position="494"/>
    </location>
</feature>
<comment type="caution">
    <text evidence="9">The sequence shown here is derived from an EMBL/GenBank/DDBJ whole genome shotgun (WGS) entry which is preliminary data.</text>
</comment>
<dbReference type="VEuPathDB" id="VectorBase:LDEU009030"/>
<dbReference type="PANTHER" id="PTHR15071:SF0">
    <property type="entry name" value="MANNOSE 6-PHOSPHATE RECEPTOR-LIKE PROTEIN 1"/>
    <property type="match status" value="1"/>
</dbReference>
<sequence length="588" mass="65767">MWLNAKFKLHNSQLLIVATILVIDSFWLQILCEEITTQHSIGCTLFVNNSTYDLSPLQRTGSEVGFEAYIATYSKPNSKGRIGIKDAVYLNICGALSEKIGDGCAINHTNSAVCVRYGDTNETRSIGEHNNNKTSLTWNHVTNSIQLVYYGDNSIVNMTLFCREGVFDSRPILMEQKFSKKSNITVYLFEWGISYACPLAIKKGSDCIIRDENDVVVYNLTQLRKPHYYQLNTSKNIYYINVCGSVTGLNLCNTYGSCQVKDKSSVNLGFPNSDLIYEGGTLKLVYENGTDYNANSGLKRKTEISFVCKEESEKKPNVEEKPAFVNEIKETGTYVFKFETSAACRKKVPTVHCSYSNGTHVWDLSRLSYNKQSSFYASKGKLYLLNICRPVNNFQMVGGNRKCKTPAGVCVVDILTESDAVNCGVPKDPPIKLDDGNLAIRYVDGDICPYDKEKRLSSLIKFICGDELGEPMLITGRDSCELVFEWKTVVACNAVELLSDDDCTYKDSRTGLSVDMSVLTHSKKFLHIIFDNQDYSVNICGNQKYFDGPQCKGSAVCLRNRAFDDTITYISLGNISSRTTKYDGSKLV</sequence>
<dbReference type="InterPro" id="IPR044865">
    <property type="entry name" value="MRH_dom"/>
</dbReference>
<dbReference type="InterPro" id="IPR000479">
    <property type="entry name" value="CIMR_rpt"/>
</dbReference>
<reference evidence="9 10" key="1">
    <citation type="journal article" date="2018" name="Gigascience">
        <title>Genomes of trombidid mites reveal novel predicted allergens and laterally-transferred genes associated with secondary metabolism.</title>
        <authorList>
            <person name="Dong X."/>
            <person name="Chaisiri K."/>
            <person name="Xia D."/>
            <person name="Armstrong S.D."/>
            <person name="Fang Y."/>
            <person name="Donnelly M.J."/>
            <person name="Kadowaki T."/>
            <person name="McGarry J.W."/>
            <person name="Darby A.C."/>
            <person name="Makepeace B.L."/>
        </authorList>
    </citation>
    <scope>NUCLEOTIDE SEQUENCE [LARGE SCALE GENOMIC DNA]</scope>
    <source>
        <strain evidence="9">UoL-UT</strain>
    </source>
</reference>
<dbReference type="GO" id="GO:0000139">
    <property type="term" value="C:Golgi membrane"/>
    <property type="evidence" value="ECO:0007669"/>
    <property type="project" value="UniProtKB-SubCell"/>
</dbReference>
<dbReference type="GO" id="GO:0005802">
    <property type="term" value="C:trans-Golgi network"/>
    <property type="evidence" value="ECO:0007669"/>
    <property type="project" value="TreeGrafter"/>
</dbReference>
<dbReference type="GO" id="GO:0005537">
    <property type="term" value="F:D-mannose binding"/>
    <property type="evidence" value="ECO:0007669"/>
    <property type="project" value="InterPro"/>
</dbReference>
<evidence type="ECO:0000259" key="8">
    <source>
        <dbReference type="PROSITE" id="PS51914"/>
    </source>
</evidence>
<dbReference type="OrthoDB" id="6512183at2759"/>
<dbReference type="Proteomes" id="UP000288716">
    <property type="component" value="Unassembled WGS sequence"/>
</dbReference>
<comment type="subcellular location">
    <subcellularLocation>
        <location evidence="1">Endomembrane system</location>
    </subcellularLocation>
</comment>
<keyword evidence="7" id="KW-1015">Disulfide bond</keyword>
<feature type="domain" description="MRH" evidence="8">
    <location>
        <begin position="205"/>
        <end position="346"/>
    </location>
</feature>
<feature type="domain" description="MRH" evidence="8">
    <location>
        <begin position="41"/>
        <end position="199"/>
    </location>
</feature>
<evidence type="ECO:0000256" key="3">
    <source>
        <dbReference type="ARBA" id="ARBA00022692"/>
    </source>
</evidence>
<dbReference type="GO" id="GO:0038023">
    <property type="term" value="F:signaling receptor activity"/>
    <property type="evidence" value="ECO:0007669"/>
    <property type="project" value="InterPro"/>
</dbReference>
<protein>
    <submittedName>
        <fullName evidence="9">Cation-independent mannose-6-phosphate receptor-like protein</fullName>
    </submittedName>
</protein>
<keyword evidence="5" id="KW-1133">Transmembrane helix</keyword>
<accession>A0A443S650</accession>
<dbReference type="GO" id="GO:0007041">
    <property type="term" value="P:lysosomal transport"/>
    <property type="evidence" value="ECO:0007669"/>
    <property type="project" value="InterPro"/>
</dbReference>
<keyword evidence="6" id="KW-0472">Membrane</keyword>
<gene>
    <name evidence="9" type="ORF">B4U80_13451</name>
</gene>
<dbReference type="STRING" id="299467.A0A443S650"/>
<evidence type="ECO:0000256" key="1">
    <source>
        <dbReference type="ARBA" id="ARBA00004308"/>
    </source>
</evidence>
<proteinExistence type="predicted"/>
<dbReference type="SMART" id="SM01404">
    <property type="entry name" value="CIMR"/>
    <property type="match status" value="3"/>
</dbReference>
<evidence type="ECO:0000256" key="6">
    <source>
        <dbReference type="ARBA" id="ARBA00023136"/>
    </source>
</evidence>
<evidence type="ECO:0000313" key="9">
    <source>
        <dbReference type="EMBL" id="RWS23010.1"/>
    </source>
</evidence>
<dbReference type="Pfam" id="PF00878">
    <property type="entry name" value="CIMR"/>
    <property type="match status" value="3"/>
</dbReference>
<dbReference type="GO" id="GO:0010008">
    <property type="term" value="C:endosome membrane"/>
    <property type="evidence" value="ECO:0007669"/>
    <property type="project" value="UniProtKB-SubCell"/>
</dbReference>
<dbReference type="Gene3D" id="2.70.130.10">
    <property type="entry name" value="Mannose-6-phosphate receptor binding domain"/>
    <property type="match status" value="4"/>
</dbReference>
<keyword evidence="3" id="KW-0812">Transmembrane</keyword>
<evidence type="ECO:0000256" key="7">
    <source>
        <dbReference type="ARBA" id="ARBA00023157"/>
    </source>
</evidence>
<dbReference type="PROSITE" id="PS51914">
    <property type="entry name" value="MRH"/>
    <property type="match status" value="3"/>
</dbReference>
<dbReference type="InterPro" id="IPR009011">
    <property type="entry name" value="Man6P_isomerase_rcpt-bd_dom_sf"/>
</dbReference>
<dbReference type="AlphaFoldDB" id="A0A443S650"/>
<evidence type="ECO:0000256" key="2">
    <source>
        <dbReference type="ARBA" id="ARBA00022448"/>
    </source>
</evidence>
<dbReference type="PANTHER" id="PTHR15071">
    <property type="entry name" value="MANNOSE-6-PHOSPHATE RECEPTOR FAMILY MEMBER"/>
    <property type="match status" value="1"/>
</dbReference>
<evidence type="ECO:0000256" key="5">
    <source>
        <dbReference type="ARBA" id="ARBA00022989"/>
    </source>
</evidence>
<feature type="non-terminal residue" evidence="9">
    <location>
        <position position="588"/>
    </location>
</feature>
<keyword evidence="2" id="KW-0813">Transport</keyword>
<keyword evidence="9" id="KW-0675">Receptor</keyword>
<name>A0A443S650_9ACAR</name>
<evidence type="ECO:0000256" key="4">
    <source>
        <dbReference type="ARBA" id="ARBA00022729"/>
    </source>
</evidence>
<evidence type="ECO:0000313" key="10">
    <source>
        <dbReference type="Proteomes" id="UP000288716"/>
    </source>
</evidence>